<reference evidence="7" key="1">
    <citation type="submission" date="2018-06" db="EMBL/GenBank/DDBJ databases">
        <title>Genome assembly of Danube salmon.</title>
        <authorList>
            <person name="Macqueen D.J."/>
            <person name="Gundappa M.K."/>
        </authorList>
    </citation>
    <scope>NUCLEOTIDE SEQUENCE [LARGE SCALE GENOMIC DNA]</scope>
</reference>
<reference evidence="6" key="3">
    <citation type="submission" date="2025-09" db="UniProtKB">
        <authorList>
            <consortium name="Ensembl"/>
        </authorList>
    </citation>
    <scope>IDENTIFICATION</scope>
</reference>
<dbReference type="Proteomes" id="UP000314982">
    <property type="component" value="Unassembled WGS sequence"/>
</dbReference>
<evidence type="ECO:0000259" key="5">
    <source>
        <dbReference type="SMART" id="SM00409"/>
    </source>
</evidence>
<evidence type="ECO:0000313" key="6">
    <source>
        <dbReference type="Ensembl" id="ENSHHUP00000051232.1"/>
    </source>
</evidence>
<dbReference type="PANTHER" id="PTHR11860">
    <property type="entry name" value="POLYMERIC-IMMUNOGLOBULIN RECEPTOR"/>
    <property type="match status" value="1"/>
</dbReference>
<dbReference type="AlphaFoldDB" id="A0A4W5NJX4"/>
<dbReference type="InterPro" id="IPR013106">
    <property type="entry name" value="Ig_V-set"/>
</dbReference>
<dbReference type="GO" id="GO:0004888">
    <property type="term" value="F:transmembrane signaling receptor activity"/>
    <property type="evidence" value="ECO:0007669"/>
    <property type="project" value="TreeGrafter"/>
</dbReference>
<feature type="signal peptide" evidence="4">
    <location>
        <begin position="1"/>
        <end position="15"/>
    </location>
</feature>
<feature type="chain" id="PRO_5021368328" description="Immunoglobulin domain-containing protein" evidence="4">
    <location>
        <begin position="16"/>
        <end position="187"/>
    </location>
</feature>
<feature type="domain" description="Immunoglobulin" evidence="5">
    <location>
        <begin position="15"/>
        <end position="115"/>
    </location>
</feature>
<dbReference type="InterPro" id="IPR013783">
    <property type="entry name" value="Ig-like_fold"/>
</dbReference>
<dbReference type="InterPro" id="IPR003599">
    <property type="entry name" value="Ig_sub"/>
</dbReference>
<dbReference type="PANTHER" id="PTHR11860:SF87">
    <property type="entry name" value="CMRF35-LIKE MOLECULE 8"/>
    <property type="match status" value="1"/>
</dbReference>
<dbReference type="SMART" id="SM00409">
    <property type="entry name" value="IG"/>
    <property type="match status" value="1"/>
</dbReference>
<evidence type="ECO:0000256" key="4">
    <source>
        <dbReference type="SAM" id="SignalP"/>
    </source>
</evidence>
<sequence>SHLSLLIIFSRLSGAYHVSVKTGGSTTIPIPYHQEYKTLVKYCCKGYYLHSCSPVVLTDTPKSTYKASISDDINQLTITVTMTDLEPEDSGRYRCAVEINGGSNVSTGLFHLSVTPGKIPATLSYDYMTGVLDSFTDITIIVQVDMRKVGICLLSVLYTSYHHYDICAASVFRYSRTLCGPTGGDWS</sequence>
<evidence type="ECO:0000313" key="7">
    <source>
        <dbReference type="Proteomes" id="UP000314982"/>
    </source>
</evidence>
<dbReference type="SUPFAM" id="SSF48726">
    <property type="entry name" value="Immunoglobulin"/>
    <property type="match status" value="1"/>
</dbReference>
<dbReference type="InterPro" id="IPR036179">
    <property type="entry name" value="Ig-like_dom_sf"/>
</dbReference>
<dbReference type="GO" id="GO:0005886">
    <property type="term" value="C:plasma membrane"/>
    <property type="evidence" value="ECO:0007669"/>
    <property type="project" value="TreeGrafter"/>
</dbReference>
<keyword evidence="7" id="KW-1185">Reference proteome</keyword>
<comment type="subcellular location">
    <subcellularLocation>
        <location evidence="1">Membrane</location>
    </subcellularLocation>
</comment>
<dbReference type="Pfam" id="PF07686">
    <property type="entry name" value="V-set"/>
    <property type="match status" value="1"/>
</dbReference>
<dbReference type="InterPro" id="IPR050671">
    <property type="entry name" value="CD300_family_receptors"/>
</dbReference>
<evidence type="ECO:0000256" key="1">
    <source>
        <dbReference type="ARBA" id="ARBA00004370"/>
    </source>
</evidence>
<proteinExistence type="predicted"/>
<name>A0A4W5NJX4_9TELE</name>
<organism evidence="6 7">
    <name type="scientific">Hucho hucho</name>
    <name type="common">huchen</name>
    <dbReference type="NCBI Taxonomy" id="62062"/>
    <lineage>
        <taxon>Eukaryota</taxon>
        <taxon>Metazoa</taxon>
        <taxon>Chordata</taxon>
        <taxon>Craniata</taxon>
        <taxon>Vertebrata</taxon>
        <taxon>Euteleostomi</taxon>
        <taxon>Actinopterygii</taxon>
        <taxon>Neopterygii</taxon>
        <taxon>Teleostei</taxon>
        <taxon>Protacanthopterygii</taxon>
        <taxon>Salmoniformes</taxon>
        <taxon>Salmonidae</taxon>
        <taxon>Salmoninae</taxon>
        <taxon>Hucho</taxon>
    </lineage>
</organism>
<protein>
    <recommendedName>
        <fullName evidence="5">Immunoglobulin domain-containing protein</fullName>
    </recommendedName>
</protein>
<keyword evidence="3" id="KW-0472">Membrane</keyword>
<reference evidence="6" key="2">
    <citation type="submission" date="2025-08" db="UniProtKB">
        <authorList>
            <consortium name="Ensembl"/>
        </authorList>
    </citation>
    <scope>IDENTIFICATION</scope>
</reference>
<evidence type="ECO:0000256" key="2">
    <source>
        <dbReference type="ARBA" id="ARBA00022692"/>
    </source>
</evidence>
<dbReference type="Ensembl" id="ENSHHUT00000053044.1">
    <property type="protein sequence ID" value="ENSHHUP00000051232.1"/>
    <property type="gene ID" value="ENSHHUG00000030852.1"/>
</dbReference>
<dbReference type="GeneTree" id="ENSGT00980000199984"/>
<keyword evidence="4" id="KW-0732">Signal</keyword>
<dbReference type="Gene3D" id="2.60.40.10">
    <property type="entry name" value="Immunoglobulins"/>
    <property type="match status" value="1"/>
</dbReference>
<keyword evidence="2" id="KW-0812">Transmembrane</keyword>
<accession>A0A4W5NJX4</accession>
<evidence type="ECO:0000256" key="3">
    <source>
        <dbReference type="ARBA" id="ARBA00023136"/>
    </source>
</evidence>